<dbReference type="InterPro" id="IPR050213">
    <property type="entry name" value="GST_superfamily"/>
</dbReference>
<accession>A0A914RCK1</accession>
<reference evidence="3" key="1">
    <citation type="submission" date="2022-11" db="UniProtKB">
        <authorList>
            <consortium name="WormBaseParasite"/>
        </authorList>
    </citation>
    <scope>IDENTIFICATION</scope>
</reference>
<dbReference type="Gene3D" id="3.40.30.10">
    <property type="entry name" value="Glutaredoxin"/>
    <property type="match status" value="1"/>
</dbReference>
<sequence>MIFRVANIPYEEVLIDRNNEWQQLQREMPLGTLPVLEIDGHKIGGTTAICRQLAWRFETAADDSIVDMLADFLHEAHISLKSWINAIQNVNNSEQDVSSSCKILMNV</sequence>
<evidence type="ECO:0000259" key="1">
    <source>
        <dbReference type="PROSITE" id="PS50404"/>
    </source>
</evidence>
<organism evidence="2 3">
    <name type="scientific">Parascaris equorum</name>
    <name type="common">Equine roundworm</name>
    <dbReference type="NCBI Taxonomy" id="6256"/>
    <lineage>
        <taxon>Eukaryota</taxon>
        <taxon>Metazoa</taxon>
        <taxon>Ecdysozoa</taxon>
        <taxon>Nematoda</taxon>
        <taxon>Chromadorea</taxon>
        <taxon>Rhabditida</taxon>
        <taxon>Spirurina</taxon>
        <taxon>Ascaridomorpha</taxon>
        <taxon>Ascaridoidea</taxon>
        <taxon>Ascarididae</taxon>
        <taxon>Parascaris</taxon>
    </lineage>
</organism>
<dbReference type="PROSITE" id="PS50404">
    <property type="entry name" value="GST_NTER"/>
    <property type="match status" value="1"/>
</dbReference>
<dbReference type="InterPro" id="IPR036249">
    <property type="entry name" value="Thioredoxin-like_sf"/>
</dbReference>
<dbReference type="InterPro" id="IPR004045">
    <property type="entry name" value="Glutathione_S-Trfase_N"/>
</dbReference>
<dbReference type="Proteomes" id="UP000887564">
    <property type="component" value="Unplaced"/>
</dbReference>
<dbReference type="GO" id="GO:0004364">
    <property type="term" value="F:glutathione transferase activity"/>
    <property type="evidence" value="ECO:0007669"/>
    <property type="project" value="UniProtKB-ARBA"/>
</dbReference>
<dbReference type="Gene3D" id="1.20.1050.10">
    <property type="match status" value="1"/>
</dbReference>
<dbReference type="GO" id="GO:0006749">
    <property type="term" value="P:glutathione metabolic process"/>
    <property type="evidence" value="ECO:0007669"/>
    <property type="project" value="TreeGrafter"/>
</dbReference>
<evidence type="ECO:0000313" key="3">
    <source>
        <dbReference type="WBParaSite" id="PEQ_0000422801-mRNA-1"/>
    </source>
</evidence>
<evidence type="ECO:0000313" key="2">
    <source>
        <dbReference type="Proteomes" id="UP000887564"/>
    </source>
</evidence>
<dbReference type="SUPFAM" id="SSF52833">
    <property type="entry name" value="Thioredoxin-like"/>
    <property type="match status" value="1"/>
</dbReference>
<proteinExistence type="predicted"/>
<keyword evidence="2" id="KW-1185">Reference proteome</keyword>
<dbReference type="AlphaFoldDB" id="A0A914RCK1"/>
<dbReference type="PANTHER" id="PTHR11571:SF256">
    <property type="entry name" value="GST C-TERMINAL DOMAIN-CONTAINING PROTEIN-RELATED"/>
    <property type="match status" value="1"/>
</dbReference>
<name>A0A914RCK1_PAREQ</name>
<dbReference type="WBParaSite" id="PEQ_0000422801-mRNA-1">
    <property type="protein sequence ID" value="PEQ_0000422801-mRNA-1"/>
    <property type="gene ID" value="PEQ_0000422801"/>
</dbReference>
<dbReference type="Pfam" id="PF13417">
    <property type="entry name" value="GST_N_3"/>
    <property type="match status" value="1"/>
</dbReference>
<feature type="domain" description="GST N-terminal" evidence="1">
    <location>
        <begin position="1"/>
        <end position="61"/>
    </location>
</feature>
<dbReference type="PANTHER" id="PTHR11571">
    <property type="entry name" value="GLUTATHIONE S-TRANSFERASE"/>
    <property type="match status" value="1"/>
</dbReference>
<protein>
    <submittedName>
        <fullName evidence="3">GST N-terminal domain-containing protein</fullName>
    </submittedName>
</protein>